<name>A0A238FFY9_9BASI</name>
<evidence type="ECO:0000313" key="2">
    <source>
        <dbReference type="EMBL" id="SCV72105.1"/>
    </source>
</evidence>
<dbReference type="Proteomes" id="UP000198372">
    <property type="component" value="Unassembled WGS sequence"/>
</dbReference>
<keyword evidence="3" id="KW-1185">Reference proteome</keyword>
<dbReference type="AlphaFoldDB" id="A0A238FFY9"/>
<dbReference type="EMBL" id="FMSP01000008">
    <property type="protein sequence ID" value="SCV72105.1"/>
    <property type="molecule type" value="Genomic_DNA"/>
</dbReference>
<evidence type="ECO:0000256" key="1">
    <source>
        <dbReference type="SAM" id="MobiDB-lite"/>
    </source>
</evidence>
<protein>
    <submittedName>
        <fullName evidence="2">BQ2448_4799 protein</fullName>
    </submittedName>
</protein>
<feature type="compositionally biased region" description="Polar residues" evidence="1">
    <location>
        <begin position="359"/>
        <end position="368"/>
    </location>
</feature>
<reference evidence="3" key="1">
    <citation type="submission" date="2016-09" db="EMBL/GenBank/DDBJ databases">
        <authorList>
            <person name="Jeantristanb JTB J.-T."/>
            <person name="Ricardo R."/>
        </authorList>
    </citation>
    <scope>NUCLEOTIDE SEQUENCE [LARGE SCALE GENOMIC DNA]</scope>
</reference>
<proteinExistence type="predicted"/>
<feature type="compositionally biased region" description="Acidic residues" evidence="1">
    <location>
        <begin position="191"/>
        <end position="203"/>
    </location>
</feature>
<organism evidence="2 3">
    <name type="scientific">Microbotryum intermedium</name>
    <dbReference type="NCBI Taxonomy" id="269621"/>
    <lineage>
        <taxon>Eukaryota</taxon>
        <taxon>Fungi</taxon>
        <taxon>Dikarya</taxon>
        <taxon>Basidiomycota</taxon>
        <taxon>Pucciniomycotina</taxon>
        <taxon>Microbotryomycetes</taxon>
        <taxon>Microbotryales</taxon>
        <taxon>Microbotryaceae</taxon>
        <taxon>Microbotryum</taxon>
    </lineage>
</organism>
<accession>A0A238FFY9</accession>
<gene>
    <name evidence="2" type="ORF">BQ2448_4799</name>
</gene>
<feature type="compositionally biased region" description="Polar residues" evidence="1">
    <location>
        <begin position="328"/>
        <end position="338"/>
    </location>
</feature>
<feature type="compositionally biased region" description="Basic residues" evidence="1">
    <location>
        <begin position="316"/>
        <end position="327"/>
    </location>
</feature>
<dbReference type="OrthoDB" id="2536091at2759"/>
<feature type="region of interest" description="Disordered" evidence="1">
    <location>
        <begin position="280"/>
        <end position="382"/>
    </location>
</feature>
<sequence length="405" mass="45018">MVDTSRDLELCLIDPRRLDDDQLIALHGIELPSHPNRAPQYICRAQCPRRSPMTRLKALIHFRTDRHWLLWQQHIRAEAKLGRFTTAHAHPSQGTRTAGEDGVVKGSKAKGSEAWTPGHAGHGRARRASASAACPTSSPFTSRDKRFDHGIGSSPLAEARTSLREAPLSTFTTPTPNLAPRRLLYRPTFQTDDDDDDEGDEKESDQIEHEPTPPETLAATEAYRHWSVVLGLASHEPPLASWVGPPRGASGGHELFQSWGWHVEELEAVKRRAVRAQGLQNDDFNTSTGSKRPLDVIPEGKTVGDPDAAGQDKPFKRPRGRPRKHSLKSNTMWTPTNRQDLELNPESRASPFTCRRNASDSGYESNLENEYYKGTPTGERKNSKLLVSPDVVHGALLGLVMMSKR</sequence>
<feature type="region of interest" description="Disordered" evidence="1">
    <location>
        <begin position="87"/>
        <end position="215"/>
    </location>
</feature>
<evidence type="ECO:0000313" key="3">
    <source>
        <dbReference type="Proteomes" id="UP000198372"/>
    </source>
</evidence>
<feature type="compositionally biased region" description="Polar residues" evidence="1">
    <location>
        <begin position="280"/>
        <end position="290"/>
    </location>
</feature>